<evidence type="ECO:0000256" key="1">
    <source>
        <dbReference type="SAM" id="MobiDB-lite"/>
    </source>
</evidence>
<gene>
    <name evidence="2" type="ORF">HNV10_17160</name>
</gene>
<evidence type="ECO:0000313" key="2">
    <source>
        <dbReference type="EMBL" id="NRD24983.1"/>
    </source>
</evidence>
<organism evidence="2 3">
    <name type="scientific">Winogradskyella litoriviva</name>
    <dbReference type="NCBI Taxonomy" id="1220182"/>
    <lineage>
        <taxon>Bacteria</taxon>
        <taxon>Pseudomonadati</taxon>
        <taxon>Bacteroidota</taxon>
        <taxon>Flavobacteriia</taxon>
        <taxon>Flavobacteriales</taxon>
        <taxon>Flavobacteriaceae</taxon>
        <taxon>Winogradskyella</taxon>
    </lineage>
</organism>
<dbReference type="Gene3D" id="4.10.1080.10">
    <property type="entry name" value="TSP type-3 repeat"/>
    <property type="match status" value="1"/>
</dbReference>
<dbReference type="InterPro" id="IPR028974">
    <property type="entry name" value="TSP_type-3_rpt"/>
</dbReference>
<protein>
    <recommendedName>
        <fullName evidence="4">Thrombospondin type 3 repeat-containing protein</fullName>
    </recommendedName>
</protein>
<dbReference type="Proteomes" id="UP000805085">
    <property type="component" value="Unassembled WGS sequence"/>
</dbReference>
<dbReference type="RefSeq" id="WP_206676006.1">
    <property type="nucleotide sequence ID" value="NZ_JABRWQ010000061.1"/>
</dbReference>
<keyword evidence="3" id="KW-1185">Reference proteome</keyword>
<name>A0ABX2EAC1_9FLAO</name>
<evidence type="ECO:0008006" key="4">
    <source>
        <dbReference type="Google" id="ProtNLM"/>
    </source>
</evidence>
<comment type="caution">
    <text evidence="2">The sequence shown here is derived from an EMBL/GenBank/DDBJ whole genome shotgun (WGS) entry which is preliminary data.</text>
</comment>
<evidence type="ECO:0000313" key="3">
    <source>
        <dbReference type="Proteomes" id="UP000805085"/>
    </source>
</evidence>
<feature type="region of interest" description="Disordered" evidence="1">
    <location>
        <begin position="63"/>
        <end position="84"/>
    </location>
</feature>
<dbReference type="EMBL" id="JABRWQ010000061">
    <property type="protein sequence ID" value="NRD24983.1"/>
    <property type="molecule type" value="Genomic_DNA"/>
</dbReference>
<reference evidence="2 3" key="1">
    <citation type="journal article" date="2015" name="Int. J. Syst. Evol. Microbiol.">
        <title>Winogradskyella litoriviva sp. nov., isolated from coastal seawater.</title>
        <authorList>
            <person name="Nedashkovskaya O.I."/>
            <person name="Kukhlevskiy A.D."/>
            <person name="Zhukova N.V."/>
            <person name="Kim S.J."/>
            <person name="Rhee S.K."/>
            <person name="Mikhailov V.V."/>
        </authorList>
    </citation>
    <scope>NUCLEOTIDE SEQUENCE [LARGE SCALE GENOMIC DNA]</scope>
    <source>
        <strain evidence="2 3">KMM6491</strain>
    </source>
</reference>
<sequence>GSDDGQYGEPDPASVNLANGLVTELGIDYSNGTNAQVVDGDFTLSVCYIDPCDALASGNLDSDGDGISDICDDDDDNDGILDTV</sequence>
<proteinExistence type="predicted"/>
<accession>A0ABX2EAC1</accession>
<feature type="non-terminal residue" evidence="2">
    <location>
        <position position="1"/>
    </location>
</feature>
<feature type="non-terminal residue" evidence="2">
    <location>
        <position position="84"/>
    </location>
</feature>